<reference evidence="5" key="1">
    <citation type="submission" date="2019-12" db="EMBL/GenBank/DDBJ databases">
        <authorList>
            <person name="Scholes J."/>
        </authorList>
    </citation>
    <scope>NUCLEOTIDE SEQUENCE</scope>
</reference>
<organism evidence="5 6">
    <name type="scientific">Striga hermonthica</name>
    <name type="common">Purple witchweed</name>
    <name type="synonym">Buchnera hermonthica</name>
    <dbReference type="NCBI Taxonomy" id="68872"/>
    <lineage>
        <taxon>Eukaryota</taxon>
        <taxon>Viridiplantae</taxon>
        <taxon>Streptophyta</taxon>
        <taxon>Embryophyta</taxon>
        <taxon>Tracheophyta</taxon>
        <taxon>Spermatophyta</taxon>
        <taxon>Magnoliopsida</taxon>
        <taxon>eudicotyledons</taxon>
        <taxon>Gunneridae</taxon>
        <taxon>Pentapetalae</taxon>
        <taxon>asterids</taxon>
        <taxon>lamiids</taxon>
        <taxon>Lamiales</taxon>
        <taxon>Orobanchaceae</taxon>
        <taxon>Buchnereae</taxon>
        <taxon>Striga</taxon>
    </lineage>
</organism>
<dbReference type="PROSITE" id="PS50158">
    <property type="entry name" value="ZF_CCHC"/>
    <property type="match status" value="1"/>
</dbReference>
<dbReference type="Proteomes" id="UP001153555">
    <property type="component" value="Unassembled WGS sequence"/>
</dbReference>
<gene>
    <name evidence="5" type="ORF">SHERM_11358</name>
</gene>
<accession>A0A9N7MKL7</accession>
<dbReference type="GO" id="GO:0003676">
    <property type="term" value="F:nucleic acid binding"/>
    <property type="evidence" value="ECO:0007669"/>
    <property type="project" value="InterPro"/>
</dbReference>
<sequence length="300" mass="35087">KHFCNRIFEKLMKKYGISHKVATPYHPQTSGQAETSNKQIKTILEKTVNSSRKDWSSKLDDALWAQRTAYKGVLGMSPFRLVYGKSCHLPVEIEHKAFWAIKKMNFDLDAAGRERMLQLPELEELRNEAYENSKITRRRQKGFMMPLFQTHMRGHTSGRGRSRGRGRGRGCGYGPDRRFDQVHKFHRGYNSSQGYNRGRGRNYAQNFERGRNFQPRFEQNSVTENNDEKTFYRCGRTGHWARNCRAPRQVVYNYNNSQKSKDKNIETNFMIGEPYENDSTRVDDEYGIDDILNLDFADAV</sequence>
<keyword evidence="6" id="KW-1185">Reference proteome</keyword>
<evidence type="ECO:0000256" key="1">
    <source>
        <dbReference type="PROSITE-ProRule" id="PRU00047"/>
    </source>
</evidence>
<evidence type="ECO:0000313" key="6">
    <source>
        <dbReference type="Proteomes" id="UP001153555"/>
    </source>
</evidence>
<feature type="domain" description="CCHC-type" evidence="3">
    <location>
        <begin position="232"/>
        <end position="245"/>
    </location>
</feature>
<evidence type="ECO:0000259" key="3">
    <source>
        <dbReference type="PROSITE" id="PS50158"/>
    </source>
</evidence>
<name>A0A9N7MKL7_STRHE</name>
<dbReference type="AlphaFoldDB" id="A0A9N7MKL7"/>
<evidence type="ECO:0000259" key="4">
    <source>
        <dbReference type="PROSITE" id="PS50994"/>
    </source>
</evidence>
<feature type="compositionally biased region" description="Basic residues" evidence="2">
    <location>
        <begin position="152"/>
        <end position="168"/>
    </location>
</feature>
<evidence type="ECO:0000313" key="5">
    <source>
        <dbReference type="EMBL" id="CAA0809248.1"/>
    </source>
</evidence>
<dbReference type="InterPro" id="IPR052160">
    <property type="entry name" value="Gypsy_RT_Integrase-like"/>
</dbReference>
<dbReference type="Pfam" id="PF00098">
    <property type="entry name" value="zf-CCHC"/>
    <property type="match status" value="1"/>
</dbReference>
<feature type="non-terminal residue" evidence="5">
    <location>
        <position position="300"/>
    </location>
</feature>
<dbReference type="InterPro" id="IPR036397">
    <property type="entry name" value="RNaseH_sf"/>
</dbReference>
<dbReference type="Gene3D" id="4.10.60.10">
    <property type="entry name" value="Zinc finger, CCHC-type"/>
    <property type="match status" value="1"/>
</dbReference>
<feature type="non-terminal residue" evidence="5">
    <location>
        <position position="1"/>
    </location>
</feature>
<keyword evidence="1" id="KW-0863">Zinc-finger</keyword>
<dbReference type="InterPro" id="IPR036875">
    <property type="entry name" value="Znf_CCHC_sf"/>
</dbReference>
<dbReference type="GO" id="GO:0008270">
    <property type="term" value="F:zinc ion binding"/>
    <property type="evidence" value="ECO:0007669"/>
    <property type="project" value="UniProtKB-KW"/>
</dbReference>
<dbReference type="SUPFAM" id="SSF53098">
    <property type="entry name" value="Ribonuclease H-like"/>
    <property type="match status" value="1"/>
</dbReference>
<dbReference type="OrthoDB" id="1903608at2759"/>
<keyword evidence="1" id="KW-0862">Zinc</keyword>
<dbReference type="InterPro" id="IPR001878">
    <property type="entry name" value="Znf_CCHC"/>
</dbReference>
<dbReference type="InterPro" id="IPR012337">
    <property type="entry name" value="RNaseH-like_sf"/>
</dbReference>
<dbReference type="GO" id="GO:0015074">
    <property type="term" value="P:DNA integration"/>
    <property type="evidence" value="ECO:0007669"/>
    <property type="project" value="InterPro"/>
</dbReference>
<dbReference type="EMBL" id="CACSLK010003311">
    <property type="protein sequence ID" value="CAA0809248.1"/>
    <property type="molecule type" value="Genomic_DNA"/>
</dbReference>
<dbReference type="SUPFAM" id="SSF57756">
    <property type="entry name" value="Retrovirus zinc finger-like domains"/>
    <property type="match status" value="1"/>
</dbReference>
<dbReference type="PANTHER" id="PTHR47266">
    <property type="entry name" value="ENDONUCLEASE-RELATED"/>
    <property type="match status" value="1"/>
</dbReference>
<evidence type="ECO:0008006" key="7">
    <source>
        <dbReference type="Google" id="ProtNLM"/>
    </source>
</evidence>
<feature type="domain" description="Integrase catalytic" evidence="4">
    <location>
        <begin position="1"/>
        <end position="86"/>
    </location>
</feature>
<dbReference type="PROSITE" id="PS50994">
    <property type="entry name" value="INTEGRASE"/>
    <property type="match status" value="1"/>
</dbReference>
<proteinExistence type="predicted"/>
<protein>
    <recommendedName>
        <fullName evidence="7">Integrase catalytic domain-containing protein</fullName>
    </recommendedName>
</protein>
<dbReference type="InterPro" id="IPR001584">
    <property type="entry name" value="Integrase_cat-core"/>
</dbReference>
<keyword evidence="1" id="KW-0479">Metal-binding</keyword>
<feature type="region of interest" description="Disordered" evidence="2">
    <location>
        <begin position="152"/>
        <end position="177"/>
    </location>
</feature>
<comment type="caution">
    <text evidence="5">The sequence shown here is derived from an EMBL/GenBank/DDBJ whole genome shotgun (WGS) entry which is preliminary data.</text>
</comment>
<evidence type="ECO:0000256" key="2">
    <source>
        <dbReference type="SAM" id="MobiDB-lite"/>
    </source>
</evidence>
<dbReference type="Gene3D" id="3.30.420.10">
    <property type="entry name" value="Ribonuclease H-like superfamily/Ribonuclease H"/>
    <property type="match status" value="1"/>
</dbReference>